<keyword evidence="9" id="KW-1185">Reference proteome</keyword>
<keyword evidence="4" id="KW-0645">Protease</keyword>
<evidence type="ECO:0000256" key="4">
    <source>
        <dbReference type="ARBA" id="ARBA00022670"/>
    </source>
</evidence>
<dbReference type="Pfam" id="PF00450">
    <property type="entry name" value="Peptidase_S10"/>
    <property type="match status" value="2"/>
</dbReference>
<name>A0AAD9YEE0_COLKA</name>
<accession>A0AAD9YEE0</accession>
<dbReference type="PANTHER" id="PTHR11802:SF113">
    <property type="entry name" value="SERINE CARBOXYPEPTIDASE CTSA-4.1"/>
    <property type="match status" value="1"/>
</dbReference>
<proteinExistence type="inferred from homology"/>
<keyword evidence="7" id="KW-0732">Signal</keyword>
<evidence type="ECO:0000256" key="3">
    <source>
        <dbReference type="ARBA" id="ARBA00022645"/>
    </source>
</evidence>
<dbReference type="PROSITE" id="PS00560">
    <property type="entry name" value="CARBOXYPEPT_SER_HIS"/>
    <property type="match status" value="1"/>
</dbReference>
<comment type="similarity">
    <text evidence="1">Belongs to the peptidase S10 family.</text>
</comment>
<dbReference type="AlphaFoldDB" id="A0AAD9YEE0"/>
<dbReference type="PANTHER" id="PTHR11802">
    <property type="entry name" value="SERINE PROTEASE FAMILY S10 SERINE CARBOXYPEPTIDASE"/>
    <property type="match status" value="1"/>
</dbReference>
<evidence type="ECO:0000256" key="2">
    <source>
        <dbReference type="ARBA" id="ARBA00012446"/>
    </source>
</evidence>
<keyword evidence="3 8" id="KW-0121">Carboxypeptidase</keyword>
<protein>
    <recommendedName>
        <fullName evidence="2">carboxypeptidase C</fullName>
        <ecNumber evidence="2">3.4.16.5</ecNumber>
    </recommendedName>
</protein>
<dbReference type="GO" id="GO:0006508">
    <property type="term" value="P:proteolysis"/>
    <property type="evidence" value="ECO:0007669"/>
    <property type="project" value="UniProtKB-KW"/>
</dbReference>
<evidence type="ECO:0000256" key="7">
    <source>
        <dbReference type="SAM" id="SignalP"/>
    </source>
</evidence>
<evidence type="ECO:0000313" key="8">
    <source>
        <dbReference type="EMBL" id="KAK2758121.1"/>
    </source>
</evidence>
<dbReference type="InterPro" id="IPR033124">
    <property type="entry name" value="Ser_caboxypep_his_AS"/>
</dbReference>
<reference evidence="8" key="1">
    <citation type="submission" date="2023-02" db="EMBL/GenBank/DDBJ databases">
        <title>Colletotrichum kahawae CIFC_Que2 genome sequencing and assembly.</title>
        <authorList>
            <person name="Baroncelli R."/>
        </authorList>
    </citation>
    <scope>NUCLEOTIDE SEQUENCE</scope>
    <source>
        <strain evidence="8">CIFC_Que2</strain>
    </source>
</reference>
<dbReference type="EMBL" id="VYYT01000193">
    <property type="protein sequence ID" value="KAK2758121.1"/>
    <property type="molecule type" value="Genomic_DNA"/>
</dbReference>
<evidence type="ECO:0000313" key="9">
    <source>
        <dbReference type="Proteomes" id="UP001281614"/>
    </source>
</evidence>
<feature type="chain" id="PRO_5041979148" description="carboxypeptidase C" evidence="7">
    <location>
        <begin position="17"/>
        <end position="294"/>
    </location>
</feature>
<dbReference type="EC" id="3.4.16.5" evidence="2"/>
<sequence>MKLWGGLAVVPAIAAAGTFQVRDPPASVYASAGRGHVGYYDFDNDTKHLFFWLAESRSDPANDPVVLWMSGGPGASSVAFGLFQELGPCLINGANATIPNPYAWNNNANIIFVEKRSVYFIFDEHLNPYDFRKPCPDGGLCYEEADWIAGYLNSSSMKLELGVPEDVAFNIIDYELGQYFDQSGDVSFDTVSWAGELLDKGYKVLVYAGNKDWFCNSAGEKNLVHNIRWRHQPAFQAQDFQTYTLDGKRIGLFKEEKALSFAEIFDAGHMVPAEKSKESLFLITSWIKGELTST</sequence>
<evidence type="ECO:0000256" key="5">
    <source>
        <dbReference type="ARBA" id="ARBA00022801"/>
    </source>
</evidence>
<dbReference type="InterPro" id="IPR001563">
    <property type="entry name" value="Peptidase_S10"/>
</dbReference>
<keyword evidence="5" id="KW-0378">Hydrolase</keyword>
<organism evidence="8 9">
    <name type="scientific">Colletotrichum kahawae</name>
    <name type="common">Coffee berry disease fungus</name>
    <dbReference type="NCBI Taxonomy" id="34407"/>
    <lineage>
        <taxon>Eukaryota</taxon>
        <taxon>Fungi</taxon>
        <taxon>Dikarya</taxon>
        <taxon>Ascomycota</taxon>
        <taxon>Pezizomycotina</taxon>
        <taxon>Sordariomycetes</taxon>
        <taxon>Hypocreomycetidae</taxon>
        <taxon>Glomerellales</taxon>
        <taxon>Glomerellaceae</taxon>
        <taxon>Colletotrichum</taxon>
        <taxon>Colletotrichum gloeosporioides species complex</taxon>
    </lineage>
</organism>
<keyword evidence="6" id="KW-0325">Glycoprotein</keyword>
<dbReference type="GO" id="GO:0004185">
    <property type="term" value="F:serine-type carboxypeptidase activity"/>
    <property type="evidence" value="ECO:0007669"/>
    <property type="project" value="UniProtKB-EC"/>
</dbReference>
<dbReference type="Proteomes" id="UP001281614">
    <property type="component" value="Unassembled WGS sequence"/>
</dbReference>
<evidence type="ECO:0000256" key="1">
    <source>
        <dbReference type="ARBA" id="ARBA00009431"/>
    </source>
</evidence>
<dbReference type="Gene3D" id="3.40.50.1820">
    <property type="entry name" value="alpha/beta hydrolase"/>
    <property type="match status" value="2"/>
</dbReference>
<evidence type="ECO:0000256" key="6">
    <source>
        <dbReference type="ARBA" id="ARBA00023180"/>
    </source>
</evidence>
<dbReference type="SUPFAM" id="SSF53474">
    <property type="entry name" value="alpha/beta-Hydrolases"/>
    <property type="match status" value="2"/>
</dbReference>
<feature type="signal peptide" evidence="7">
    <location>
        <begin position="1"/>
        <end position="16"/>
    </location>
</feature>
<dbReference type="InterPro" id="IPR029058">
    <property type="entry name" value="AB_hydrolase_fold"/>
</dbReference>
<gene>
    <name evidence="8" type="ORF">CKAH01_16886</name>
</gene>
<dbReference type="PRINTS" id="PR00724">
    <property type="entry name" value="CRBOXYPTASEC"/>
</dbReference>
<comment type="caution">
    <text evidence="8">The sequence shown here is derived from an EMBL/GenBank/DDBJ whole genome shotgun (WGS) entry which is preliminary data.</text>
</comment>